<gene>
    <name evidence="3" type="primary">ydfC</name>
    <name evidence="3" type="ORF">NCTC7357_05706</name>
</gene>
<dbReference type="InterPro" id="IPR000620">
    <property type="entry name" value="EamA_dom"/>
</dbReference>
<organism evidence="3 4">
    <name type="scientific">Pseudomonas chlororaphis</name>
    <dbReference type="NCBI Taxonomy" id="587753"/>
    <lineage>
        <taxon>Bacteria</taxon>
        <taxon>Pseudomonadati</taxon>
        <taxon>Pseudomonadota</taxon>
        <taxon>Gammaproteobacteria</taxon>
        <taxon>Pseudomonadales</taxon>
        <taxon>Pseudomonadaceae</taxon>
        <taxon>Pseudomonas</taxon>
    </lineage>
</organism>
<feature type="transmembrane region" description="Helical" evidence="1">
    <location>
        <begin position="116"/>
        <end position="133"/>
    </location>
</feature>
<dbReference type="PANTHER" id="PTHR12715">
    <property type="entry name" value="TRANSPORTER, DRUG/METABOLITE EXPORTER FAMILY"/>
    <property type="match status" value="1"/>
</dbReference>
<proteinExistence type="predicted"/>
<dbReference type="PANTHER" id="PTHR12715:SF4">
    <property type="entry name" value="EAMA DOMAIN-CONTAINING PROTEIN"/>
    <property type="match status" value="1"/>
</dbReference>
<accession>A0AAX3G2T3</accession>
<evidence type="ECO:0000313" key="4">
    <source>
        <dbReference type="Proteomes" id="UP000277437"/>
    </source>
</evidence>
<dbReference type="GO" id="GO:0016020">
    <property type="term" value="C:membrane"/>
    <property type="evidence" value="ECO:0007669"/>
    <property type="project" value="InterPro"/>
</dbReference>
<dbReference type="SUPFAM" id="SSF103481">
    <property type="entry name" value="Multidrug resistance efflux transporter EmrE"/>
    <property type="match status" value="2"/>
</dbReference>
<feature type="transmembrane region" description="Helical" evidence="1">
    <location>
        <begin position="193"/>
        <end position="214"/>
    </location>
</feature>
<feature type="transmembrane region" description="Helical" evidence="1">
    <location>
        <begin position="261"/>
        <end position="278"/>
    </location>
</feature>
<feature type="transmembrane region" description="Helical" evidence="1">
    <location>
        <begin position="140"/>
        <end position="157"/>
    </location>
</feature>
<dbReference type="InterPro" id="IPR052756">
    <property type="entry name" value="Alkyne_AA_exporter"/>
</dbReference>
<feature type="domain" description="EamA" evidence="2">
    <location>
        <begin position="170"/>
        <end position="298"/>
    </location>
</feature>
<feature type="transmembrane region" description="Helical" evidence="1">
    <location>
        <begin position="284"/>
        <end position="302"/>
    </location>
</feature>
<feature type="transmembrane region" description="Helical" evidence="1">
    <location>
        <begin position="169"/>
        <end position="186"/>
    </location>
</feature>
<evidence type="ECO:0000259" key="2">
    <source>
        <dbReference type="Pfam" id="PF00892"/>
    </source>
</evidence>
<feature type="transmembrane region" description="Helical" evidence="1">
    <location>
        <begin position="21"/>
        <end position="41"/>
    </location>
</feature>
<protein>
    <submittedName>
        <fullName evidence="3">Transporter YdfC</fullName>
    </submittedName>
</protein>
<keyword evidence="1" id="KW-1133">Transmembrane helix</keyword>
<feature type="transmembrane region" description="Helical" evidence="1">
    <location>
        <begin position="226"/>
        <end position="249"/>
    </location>
</feature>
<dbReference type="AlphaFoldDB" id="A0AAX3G2T3"/>
<keyword evidence="1" id="KW-0812">Transmembrane</keyword>
<reference evidence="3 4" key="1">
    <citation type="submission" date="2018-12" db="EMBL/GenBank/DDBJ databases">
        <authorList>
            <consortium name="Pathogen Informatics"/>
        </authorList>
    </citation>
    <scope>NUCLEOTIDE SEQUENCE [LARGE SCALE GENOMIC DNA]</scope>
    <source>
        <strain evidence="3 4">NCTC7357</strain>
    </source>
</reference>
<feature type="transmembrane region" description="Helical" evidence="1">
    <location>
        <begin position="53"/>
        <end position="73"/>
    </location>
</feature>
<feature type="transmembrane region" description="Helical" evidence="1">
    <location>
        <begin position="85"/>
        <end position="104"/>
    </location>
</feature>
<sequence length="343" mass="36925">MGERLKAFLVLPSACVLNISPALKLVLATAAVILCWAYSPVGIHIGLEGYEPGHLALLRFLIASLFMGAIALVKRIALPRWRDLPWLLVLGFFAIALHHVSLNYGQQGLSAGASSVLAQSAPIFSTLIAFFWLKEPVSGWRWGCVGLGLLGAVVVVWGDQGVASIKPQGLLVLLAAFSWGLYFVLQRRYSGRYDLLTTVCYMVWAGTLLLSLYWPGLAVAVVQAPWRVNLAVLLLGLFPSALAYLAWAYVLARVEVSRASIAMYLIPPIAMLLAALVLHERVHGAVIVGAAIVLGSVMAMQLEGRWARRRSVLLGAVGVAPVHSRAGQNTLSRCPSGSRATKV</sequence>
<dbReference type="EMBL" id="LR134334">
    <property type="protein sequence ID" value="VEF77312.1"/>
    <property type="molecule type" value="Genomic_DNA"/>
</dbReference>
<keyword evidence="1" id="KW-0472">Membrane</keyword>
<dbReference type="Pfam" id="PF00892">
    <property type="entry name" value="EamA"/>
    <property type="match status" value="2"/>
</dbReference>
<feature type="domain" description="EamA" evidence="2">
    <location>
        <begin position="26"/>
        <end position="156"/>
    </location>
</feature>
<name>A0AAX3G2T3_9PSED</name>
<evidence type="ECO:0000256" key="1">
    <source>
        <dbReference type="SAM" id="Phobius"/>
    </source>
</evidence>
<evidence type="ECO:0000313" key="3">
    <source>
        <dbReference type="EMBL" id="VEF77312.1"/>
    </source>
</evidence>
<dbReference type="InterPro" id="IPR037185">
    <property type="entry name" value="EmrE-like"/>
</dbReference>
<dbReference type="Proteomes" id="UP000277437">
    <property type="component" value="Chromosome"/>
</dbReference>